<evidence type="ECO:0000313" key="1">
    <source>
        <dbReference type="EMBL" id="MCI3277370.1"/>
    </source>
</evidence>
<gene>
    <name evidence="1" type="ORF">MQP27_40515</name>
</gene>
<evidence type="ECO:0000313" key="2">
    <source>
        <dbReference type="Proteomes" id="UP001165269"/>
    </source>
</evidence>
<accession>A0ABS9YJF5</accession>
<name>A0ABS9YJF5_9ACTN</name>
<dbReference type="Proteomes" id="UP001165269">
    <property type="component" value="Unassembled WGS sequence"/>
</dbReference>
<comment type="caution">
    <text evidence="1">The sequence shown here is derived from an EMBL/GenBank/DDBJ whole genome shotgun (WGS) entry which is preliminary data.</text>
</comment>
<keyword evidence="2" id="KW-1185">Reference proteome</keyword>
<dbReference type="EMBL" id="JALDAY010000015">
    <property type="protein sequence ID" value="MCI3277370.1"/>
    <property type="molecule type" value="Genomic_DNA"/>
</dbReference>
<sequence length="308" mass="33776">MPDTSEPYDGVVVFDESEAEPIVGRVPSAYARVIVFDDSDAEVIVARPPAPDEDTPALDAYEDVVAAPPAGREQPYRRAVEDTAVTRAEAAVAPAPVRIRTTGPEDRPEWWPEATGISFELQDAWLLPPPDDIETELPLAQTQVLSWLRAHRELIDAAAARRRIDRRAIAAAIAWEALVNVRSASWRAVGPGKVHVDAAVVRETEAAGYLPRRTSAERERILARPAGAVDYIAAVMAAKADIAAVFGFDIRSRVDILTNEYQGRSLREWTEHLVNKRETTLKGENAMAVWSLRHLHYLELAGGGPTAP</sequence>
<proteinExistence type="predicted"/>
<organism evidence="1 2">
    <name type="scientific">Streptomyces cylindrosporus</name>
    <dbReference type="NCBI Taxonomy" id="2927583"/>
    <lineage>
        <taxon>Bacteria</taxon>
        <taxon>Bacillati</taxon>
        <taxon>Actinomycetota</taxon>
        <taxon>Actinomycetes</taxon>
        <taxon>Kitasatosporales</taxon>
        <taxon>Streptomycetaceae</taxon>
        <taxon>Streptomyces</taxon>
    </lineage>
</organism>
<dbReference type="RefSeq" id="WP_242774987.1">
    <property type="nucleotide sequence ID" value="NZ_JALDAY010000015.1"/>
</dbReference>
<reference evidence="1" key="1">
    <citation type="submission" date="2022-03" db="EMBL/GenBank/DDBJ databases">
        <title>Streptomyces 7R015 and 7R016 isolated from Barleria lupulina in Thailand.</title>
        <authorList>
            <person name="Kanchanasin P."/>
            <person name="Phongsopitanun W."/>
            <person name="Tanasupawat S."/>
        </authorList>
    </citation>
    <scope>NUCLEOTIDE SEQUENCE</scope>
    <source>
        <strain evidence="1">7R015</strain>
    </source>
</reference>
<protein>
    <submittedName>
        <fullName evidence="1">Uncharacterized protein</fullName>
    </submittedName>
</protein>